<dbReference type="eggNOG" id="ENOG502SJFK">
    <property type="taxonomic scope" value="Eukaryota"/>
</dbReference>
<dbReference type="InterPro" id="IPR029058">
    <property type="entry name" value="AB_hydrolase_fold"/>
</dbReference>
<accession>M7SUD8</accession>
<dbReference type="GO" id="GO:0016020">
    <property type="term" value="C:membrane"/>
    <property type="evidence" value="ECO:0007669"/>
    <property type="project" value="TreeGrafter"/>
</dbReference>
<evidence type="ECO:0000313" key="2">
    <source>
        <dbReference type="EMBL" id="EMR68128.1"/>
    </source>
</evidence>
<dbReference type="Proteomes" id="UP000012174">
    <property type="component" value="Unassembled WGS sequence"/>
</dbReference>
<feature type="domain" description="AB hydrolase-1" evidence="1">
    <location>
        <begin position="30"/>
        <end position="131"/>
    </location>
</feature>
<dbReference type="PANTHER" id="PTHR43798">
    <property type="entry name" value="MONOACYLGLYCEROL LIPASE"/>
    <property type="match status" value="1"/>
</dbReference>
<dbReference type="SUPFAM" id="SSF53474">
    <property type="entry name" value="alpha/beta-Hydrolases"/>
    <property type="match status" value="1"/>
</dbReference>
<dbReference type="OMA" id="WPINNIA"/>
<gene>
    <name evidence="2" type="ORF">UCREL1_4884</name>
</gene>
<evidence type="ECO:0000313" key="3">
    <source>
        <dbReference type="Proteomes" id="UP000012174"/>
    </source>
</evidence>
<dbReference type="GO" id="GO:0046464">
    <property type="term" value="P:acylglycerol catabolic process"/>
    <property type="evidence" value="ECO:0007669"/>
    <property type="project" value="TreeGrafter"/>
</dbReference>
<dbReference type="Pfam" id="PF00561">
    <property type="entry name" value="Abhydrolase_1"/>
    <property type="match status" value="1"/>
</dbReference>
<dbReference type="Gene3D" id="3.40.50.1820">
    <property type="entry name" value="alpha/beta hydrolase"/>
    <property type="match status" value="1"/>
</dbReference>
<dbReference type="HOGENOM" id="CLU_062856_0_0_1"/>
<dbReference type="STRING" id="1287681.M7SUD8"/>
<dbReference type="InterPro" id="IPR000073">
    <property type="entry name" value="AB_hydrolase_1"/>
</dbReference>
<protein>
    <submittedName>
        <fullName evidence="2">Putative alpha beta protein</fullName>
    </submittedName>
</protein>
<dbReference type="EMBL" id="KB706305">
    <property type="protein sequence ID" value="EMR68128.1"/>
    <property type="molecule type" value="Genomic_DNA"/>
</dbReference>
<dbReference type="GO" id="GO:0047372">
    <property type="term" value="F:monoacylglycerol lipase activity"/>
    <property type="evidence" value="ECO:0007669"/>
    <property type="project" value="TreeGrafter"/>
</dbReference>
<organism evidence="2 3">
    <name type="scientific">Eutypa lata (strain UCR-EL1)</name>
    <name type="common">Grapevine dieback disease fungus</name>
    <name type="synonym">Eutypa armeniacae</name>
    <dbReference type="NCBI Taxonomy" id="1287681"/>
    <lineage>
        <taxon>Eukaryota</taxon>
        <taxon>Fungi</taxon>
        <taxon>Dikarya</taxon>
        <taxon>Ascomycota</taxon>
        <taxon>Pezizomycotina</taxon>
        <taxon>Sordariomycetes</taxon>
        <taxon>Xylariomycetidae</taxon>
        <taxon>Xylariales</taxon>
        <taxon>Diatrypaceae</taxon>
        <taxon>Eutypa</taxon>
    </lineage>
</organism>
<evidence type="ECO:0000259" key="1">
    <source>
        <dbReference type="Pfam" id="PF00561"/>
    </source>
</evidence>
<dbReference type="KEGG" id="ela:UCREL1_4884"/>
<sequence>MAATTTVFVPHLDTQAGFRLSNGRVDPAKPTVVMINSMCTTAALFEPQFSSARLTDAVNLLAIEPLGHGATRSRASEHFTYWDSALVALQVMESLGVDKAYALGTSQGGWIVTRMALLKPDKILGLLPLGTSMDGESADSRTKGCWDAPPLAAVFLEKWADTPNFVVGDDWIGAVIASGFGTSATEADSAFWTKTLREVYSGSEGLKKLRVAVMCLAERDGLLFRVRDVKCPVHWLQGTNDQVYSTQVPAEHIKLFTSSKDAKLDFVENGVHFLSSSHPKEVEDAILGMVTKRH</sequence>
<dbReference type="OrthoDB" id="19657at2759"/>
<dbReference type="PANTHER" id="PTHR43798:SF33">
    <property type="entry name" value="HYDROLASE, PUTATIVE (AFU_ORTHOLOGUE AFUA_2G14860)-RELATED"/>
    <property type="match status" value="1"/>
</dbReference>
<reference evidence="3" key="1">
    <citation type="journal article" date="2013" name="Genome Announc.">
        <title>Draft genome sequence of the grapevine dieback fungus Eutypa lata UCR-EL1.</title>
        <authorList>
            <person name="Blanco-Ulate B."/>
            <person name="Rolshausen P.E."/>
            <person name="Cantu D."/>
        </authorList>
    </citation>
    <scope>NUCLEOTIDE SEQUENCE [LARGE SCALE GENOMIC DNA]</scope>
    <source>
        <strain evidence="3">UCR-EL1</strain>
    </source>
</reference>
<name>M7SUD8_EUTLA</name>
<proteinExistence type="predicted"/>
<keyword evidence="3" id="KW-1185">Reference proteome</keyword>
<dbReference type="InterPro" id="IPR050266">
    <property type="entry name" value="AB_hydrolase_sf"/>
</dbReference>
<dbReference type="AlphaFoldDB" id="M7SUD8"/>